<comment type="caution">
    <text evidence="3">The sequence shown here is derived from an EMBL/GenBank/DDBJ whole genome shotgun (WGS) entry which is preliminary data.</text>
</comment>
<name>K9H2A5_9PROT</name>
<protein>
    <submittedName>
        <fullName evidence="3">Glycosyltransferase</fullName>
    </submittedName>
</protein>
<organism evidence="3 4">
    <name type="scientific">Caenispirillum salinarum AK4</name>
    <dbReference type="NCBI Taxonomy" id="1238182"/>
    <lineage>
        <taxon>Bacteria</taxon>
        <taxon>Pseudomonadati</taxon>
        <taxon>Pseudomonadota</taxon>
        <taxon>Alphaproteobacteria</taxon>
        <taxon>Rhodospirillales</taxon>
        <taxon>Novispirillaceae</taxon>
        <taxon>Caenispirillum</taxon>
    </lineage>
</organism>
<dbReference type="RefSeq" id="WP_009539556.1">
    <property type="nucleotide sequence ID" value="NZ_ANHY01000005.1"/>
</dbReference>
<dbReference type="eggNOG" id="COG0438">
    <property type="taxonomic scope" value="Bacteria"/>
</dbReference>
<proteinExistence type="predicted"/>
<keyword evidence="4" id="KW-1185">Reference proteome</keyword>
<dbReference type="CDD" id="cd03811">
    <property type="entry name" value="GT4_GT28_WabH-like"/>
    <property type="match status" value="1"/>
</dbReference>
<dbReference type="OrthoDB" id="529131at2"/>
<evidence type="ECO:0000313" key="4">
    <source>
        <dbReference type="Proteomes" id="UP000009881"/>
    </source>
</evidence>
<sequence length="353" mass="39417">METLRVLQAMAGAENGGAELFFERLVTALHRAGVQQHVVLRENGVRTEKLREAGLRPVELPFGGRLDLKTGRGLKKEIARFQPHVVLSWMNRATRFVPKDGPFVKCARLGGYYDLKYYRHCDHLIGNTPDIVDYLVKQGWPEERAHYLPNFVNEEQAAEPASRKANYTPGSVPLVFALGRLHVNKGFDTLLRAIARLPDVYLWIAGDGPERQALDDLAHELGVKPRVRFLGWREDVAALHAAADLFVCPSRHEPLGNVVIEAWAHDRPVVATASQGPSMLIRDGENGLLTPVDEHIPLADAIKRALRDEALRDRLAAAGRADYEAAFTEEKVVAQYRAFFARVVAEKFPEAAE</sequence>
<dbReference type="EMBL" id="ANHY01000005">
    <property type="protein sequence ID" value="EKV31687.1"/>
    <property type="molecule type" value="Genomic_DNA"/>
</dbReference>
<dbReference type="Pfam" id="PF00534">
    <property type="entry name" value="Glycos_transf_1"/>
    <property type="match status" value="1"/>
</dbReference>
<feature type="domain" description="Glycosyl transferase family 1" evidence="1">
    <location>
        <begin position="162"/>
        <end position="321"/>
    </location>
</feature>
<dbReference type="AlphaFoldDB" id="K9H2A5"/>
<evidence type="ECO:0000259" key="2">
    <source>
        <dbReference type="Pfam" id="PF13439"/>
    </source>
</evidence>
<evidence type="ECO:0000313" key="3">
    <source>
        <dbReference type="EMBL" id="EKV31687.1"/>
    </source>
</evidence>
<dbReference type="STRING" id="1238182.C882_3437"/>
<dbReference type="PANTHER" id="PTHR12526:SF635">
    <property type="entry name" value="GLYCOSYL TRANSFERASE GROUP 1"/>
    <property type="match status" value="1"/>
</dbReference>
<dbReference type="Proteomes" id="UP000009881">
    <property type="component" value="Unassembled WGS sequence"/>
</dbReference>
<accession>K9H2A5</accession>
<keyword evidence="3" id="KW-0808">Transferase</keyword>
<dbReference type="Pfam" id="PF13439">
    <property type="entry name" value="Glyco_transf_4"/>
    <property type="match status" value="1"/>
</dbReference>
<evidence type="ECO:0000259" key="1">
    <source>
        <dbReference type="Pfam" id="PF00534"/>
    </source>
</evidence>
<dbReference type="PATRIC" id="fig|1238182.3.peg.1107"/>
<dbReference type="SUPFAM" id="SSF53756">
    <property type="entry name" value="UDP-Glycosyltransferase/glycogen phosphorylase"/>
    <property type="match status" value="1"/>
</dbReference>
<reference evidence="3 4" key="1">
    <citation type="journal article" date="2013" name="Genome Announc.">
        <title>Draft Genome Sequence of an Alphaproteobacterium, Caenispirillum salinarum AK4(T), Isolated from a Solar Saltern.</title>
        <authorList>
            <person name="Khatri I."/>
            <person name="Singh A."/>
            <person name="Korpole S."/>
            <person name="Pinnaka A.K."/>
            <person name="Subramanian S."/>
        </authorList>
    </citation>
    <scope>NUCLEOTIDE SEQUENCE [LARGE SCALE GENOMIC DNA]</scope>
    <source>
        <strain evidence="3 4">AK4</strain>
    </source>
</reference>
<feature type="domain" description="Glycosyltransferase subfamily 4-like N-terminal" evidence="2">
    <location>
        <begin position="16"/>
        <end position="155"/>
    </location>
</feature>
<dbReference type="GO" id="GO:0016757">
    <property type="term" value="F:glycosyltransferase activity"/>
    <property type="evidence" value="ECO:0007669"/>
    <property type="project" value="TreeGrafter"/>
</dbReference>
<dbReference type="Gene3D" id="3.40.50.2000">
    <property type="entry name" value="Glycogen Phosphorylase B"/>
    <property type="match status" value="2"/>
</dbReference>
<gene>
    <name evidence="3" type="ORF">C882_3437</name>
</gene>
<dbReference type="InterPro" id="IPR028098">
    <property type="entry name" value="Glyco_trans_4-like_N"/>
</dbReference>
<dbReference type="PANTHER" id="PTHR12526">
    <property type="entry name" value="GLYCOSYLTRANSFERASE"/>
    <property type="match status" value="1"/>
</dbReference>
<dbReference type="InterPro" id="IPR001296">
    <property type="entry name" value="Glyco_trans_1"/>
</dbReference>